<keyword evidence="2" id="KW-1185">Reference proteome</keyword>
<organism evidence="1 2">
    <name type="scientific">Acrocarpospora phusangensis</name>
    <dbReference type="NCBI Taxonomy" id="1070424"/>
    <lineage>
        <taxon>Bacteria</taxon>
        <taxon>Bacillati</taxon>
        <taxon>Actinomycetota</taxon>
        <taxon>Actinomycetes</taxon>
        <taxon>Streptosporangiales</taxon>
        <taxon>Streptosporangiaceae</taxon>
        <taxon>Acrocarpospora</taxon>
    </lineage>
</organism>
<gene>
    <name evidence="1" type="ORF">Aph01nite_16860</name>
</gene>
<evidence type="ECO:0000313" key="1">
    <source>
        <dbReference type="EMBL" id="GIH23376.1"/>
    </source>
</evidence>
<dbReference type="Gene3D" id="3.30.470.20">
    <property type="entry name" value="ATP-grasp fold, B domain"/>
    <property type="match status" value="1"/>
</dbReference>
<comment type="caution">
    <text evidence="1">The sequence shown here is derived from an EMBL/GenBank/DDBJ whole genome shotgun (WGS) entry which is preliminary data.</text>
</comment>
<dbReference type="Pfam" id="PF13549">
    <property type="entry name" value="ATP-grasp_5"/>
    <property type="match status" value="1"/>
</dbReference>
<dbReference type="GO" id="GO:0005524">
    <property type="term" value="F:ATP binding"/>
    <property type="evidence" value="ECO:0007669"/>
    <property type="project" value="InterPro"/>
</dbReference>
<dbReference type="PANTHER" id="PTHR42793:SF1">
    <property type="entry name" value="PEPTIDYL-LYSINE N-ACETYLTRANSFERASE PATZ"/>
    <property type="match status" value="1"/>
</dbReference>
<accession>A0A919Q8A5</accession>
<proteinExistence type="predicted"/>
<dbReference type="EMBL" id="BOOA01000010">
    <property type="protein sequence ID" value="GIH23376.1"/>
    <property type="molecule type" value="Genomic_DNA"/>
</dbReference>
<dbReference type="PANTHER" id="PTHR42793">
    <property type="entry name" value="COA BINDING DOMAIN CONTAINING PROTEIN"/>
    <property type="match status" value="1"/>
</dbReference>
<dbReference type="Gene3D" id="3.30.1490.20">
    <property type="entry name" value="ATP-grasp fold, A domain"/>
    <property type="match status" value="1"/>
</dbReference>
<reference evidence="1" key="1">
    <citation type="submission" date="2021-01" db="EMBL/GenBank/DDBJ databases">
        <title>Whole genome shotgun sequence of Acrocarpospora phusangensis NBRC 108782.</title>
        <authorList>
            <person name="Komaki H."/>
            <person name="Tamura T."/>
        </authorList>
    </citation>
    <scope>NUCLEOTIDE SEQUENCE</scope>
    <source>
        <strain evidence="1">NBRC 108782</strain>
    </source>
</reference>
<dbReference type="InterPro" id="IPR013815">
    <property type="entry name" value="ATP_grasp_subdomain_1"/>
</dbReference>
<sequence>MVHDPDAAARAATEAGLPVALKATGPLRKTDIRVGLTTPGQVRDAYREMAERSGPAMTGGIVRRMVAGGVEVVLGGVNYPAFGPLVMVGMGGATADLLADRSFRVPPLTPSTAAEMIADLRCSPLLYGYRNTPRADITALTGQIVNVGRLLDALPEVAELELDPVLAIPHAATTLHARVRIAPAGPRPSPYTRRLR</sequence>
<dbReference type="Proteomes" id="UP000640052">
    <property type="component" value="Unassembled WGS sequence"/>
</dbReference>
<evidence type="ECO:0000313" key="2">
    <source>
        <dbReference type="Proteomes" id="UP000640052"/>
    </source>
</evidence>
<dbReference type="AlphaFoldDB" id="A0A919Q8A5"/>
<evidence type="ECO:0008006" key="3">
    <source>
        <dbReference type="Google" id="ProtNLM"/>
    </source>
</evidence>
<protein>
    <recommendedName>
        <fullName evidence="3">ATP-grasp domain-containing protein</fullName>
    </recommendedName>
</protein>
<name>A0A919Q8A5_9ACTN</name>
<dbReference type="SUPFAM" id="SSF56059">
    <property type="entry name" value="Glutathione synthetase ATP-binding domain-like"/>
    <property type="match status" value="1"/>
</dbReference>